<comment type="caution">
    <text evidence="6">The sequence shown here is derived from an EMBL/GenBank/DDBJ whole genome shotgun (WGS) entry which is preliminary data.</text>
</comment>
<feature type="compositionally biased region" description="Basic and acidic residues" evidence="4">
    <location>
        <begin position="1352"/>
        <end position="1363"/>
    </location>
</feature>
<feature type="region of interest" description="Disordered" evidence="4">
    <location>
        <begin position="1"/>
        <end position="37"/>
    </location>
</feature>
<dbReference type="STRING" id="6689.A0A3R7QBN5"/>
<dbReference type="SMART" id="SM00082">
    <property type="entry name" value="LRRCT"/>
    <property type="match status" value="1"/>
</dbReference>
<dbReference type="SMART" id="SM00365">
    <property type="entry name" value="LRR_SD22"/>
    <property type="match status" value="3"/>
</dbReference>
<dbReference type="OrthoDB" id="1055097at2759"/>
<dbReference type="SUPFAM" id="SSF52058">
    <property type="entry name" value="L domain-like"/>
    <property type="match status" value="1"/>
</dbReference>
<dbReference type="InterPro" id="IPR032675">
    <property type="entry name" value="LRR_dom_sf"/>
</dbReference>
<feature type="region of interest" description="Disordered" evidence="4">
    <location>
        <begin position="724"/>
        <end position="777"/>
    </location>
</feature>
<feature type="compositionally biased region" description="Pro residues" evidence="4">
    <location>
        <begin position="748"/>
        <end position="757"/>
    </location>
</feature>
<evidence type="ECO:0000256" key="4">
    <source>
        <dbReference type="SAM" id="MobiDB-lite"/>
    </source>
</evidence>
<feature type="region of interest" description="Disordered" evidence="4">
    <location>
        <begin position="1003"/>
        <end position="1024"/>
    </location>
</feature>
<dbReference type="PROSITE" id="PS51450">
    <property type="entry name" value="LRR"/>
    <property type="match status" value="1"/>
</dbReference>
<feature type="region of interest" description="Disordered" evidence="4">
    <location>
        <begin position="125"/>
        <end position="146"/>
    </location>
</feature>
<dbReference type="SMART" id="SM00369">
    <property type="entry name" value="LRR_TYP"/>
    <property type="match status" value="5"/>
</dbReference>
<feature type="compositionally biased region" description="Low complexity" evidence="4">
    <location>
        <begin position="1304"/>
        <end position="1316"/>
    </location>
</feature>
<evidence type="ECO:0000256" key="1">
    <source>
        <dbReference type="ARBA" id="ARBA00022614"/>
    </source>
</evidence>
<reference evidence="6 7" key="1">
    <citation type="submission" date="2018-04" db="EMBL/GenBank/DDBJ databases">
        <authorList>
            <person name="Zhang X."/>
            <person name="Yuan J."/>
            <person name="Li F."/>
            <person name="Xiang J."/>
        </authorList>
    </citation>
    <scope>NUCLEOTIDE SEQUENCE [LARGE SCALE GENOMIC DNA]</scope>
    <source>
        <tissue evidence="6">Muscle</tissue>
    </source>
</reference>
<gene>
    <name evidence="6" type="ORF">C7M84_007693</name>
</gene>
<dbReference type="PANTHER" id="PTHR24366">
    <property type="entry name" value="IG(IMMUNOGLOBULIN) AND LRR(LEUCINE RICH REPEAT) DOMAINS"/>
    <property type="match status" value="1"/>
</dbReference>
<keyword evidence="3" id="KW-0677">Repeat</keyword>
<keyword evidence="1" id="KW-0433">Leucine-rich repeat</keyword>
<dbReference type="InterPro" id="IPR001611">
    <property type="entry name" value="Leu-rich_rpt"/>
</dbReference>
<dbReference type="InterPro" id="IPR003591">
    <property type="entry name" value="Leu-rich_rpt_typical-subtyp"/>
</dbReference>
<organism evidence="6 7">
    <name type="scientific">Penaeus vannamei</name>
    <name type="common">Whiteleg shrimp</name>
    <name type="synonym">Litopenaeus vannamei</name>
    <dbReference type="NCBI Taxonomy" id="6689"/>
    <lineage>
        <taxon>Eukaryota</taxon>
        <taxon>Metazoa</taxon>
        <taxon>Ecdysozoa</taxon>
        <taxon>Arthropoda</taxon>
        <taxon>Crustacea</taxon>
        <taxon>Multicrustacea</taxon>
        <taxon>Malacostraca</taxon>
        <taxon>Eumalacostraca</taxon>
        <taxon>Eucarida</taxon>
        <taxon>Decapoda</taxon>
        <taxon>Dendrobranchiata</taxon>
        <taxon>Penaeoidea</taxon>
        <taxon>Penaeidae</taxon>
        <taxon>Penaeus</taxon>
    </lineage>
</organism>
<feature type="compositionally biased region" description="Low complexity" evidence="4">
    <location>
        <begin position="125"/>
        <end position="141"/>
    </location>
</feature>
<reference evidence="6 7" key="2">
    <citation type="submission" date="2019-01" db="EMBL/GenBank/DDBJ databases">
        <title>The decoding of complex shrimp genome reveals the adaptation for benthos swimmer, frequently molting mechanism and breeding impact on genome.</title>
        <authorList>
            <person name="Sun Y."/>
            <person name="Gao Y."/>
            <person name="Yu Y."/>
        </authorList>
    </citation>
    <scope>NUCLEOTIDE SEQUENCE [LARGE SCALE GENOMIC DNA]</scope>
    <source>
        <tissue evidence="6">Muscle</tissue>
    </source>
</reference>
<feature type="compositionally biased region" description="Basic and acidic residues" evidence="4">
    <location>
        <begin position="1290"/>
        <end position="1300"/>
    </location>
</feature>
<evidence type="ECO:0000313" key="6">
    <source>
        <dbReference type="EMBL" id="ROT73838.1"/>
    </source>
</evidence>
<keyword evidence="7" id="KW-1185">Reference proteome</keyword>
<feature type="region of interest" description="Disordered" evidence="4">
    <location>
        <begin position="1180"/>
        <end position="1209"/>
    </location>
</feature>
<protein>
    <submittedName>
        <fullName evidence="6">Chondroadherin-like protein</fullName>
    </submittedName>
</protein>
<evidence type="ECO:0000313" key="7">
    <source>
        <dbReference type="Proteomes" id="UP000283509"/>
    </source>
</evidence>
<dbReference type="Pfam" id="PF13855">
    <property type="entry name" value="LRR_8"/>
    <property type="match status" value="2"/>
</dbReference>
<dbReference type="PANTHER" id="PTHR24366:SF96">
    <property type="entry name" value="LEUCINE RICH REPEAT CONTAINING 53"/>
    <property type="match status" value="1"/>
</dbReference>
<dbReference type="InterPro" id="IPR000483">
    <property type="entry name" value="Cys-rich_flank_reg_C"/>
</dbReference>
<evidence type="ECO:0000259" key="5">
    <source>
        <dbReference type="SMART" id="SM00082"/>
    </source>
</evidence>
<accession>A0A3R7QBN5</accession>
<proteinExistence type="predicted"/>
<dbReference type="Proteomes" id="UP000283509">
    <property type="component" value="Unassembled WGS sequence"/>
</dbReference>
<feature type="compositionally biased region" description="Basic and acidic residues" evidence="4">
    <location>
        <begin position="12"/>
        <end position="27"/>
    </location>
</feature>
<keyword evidence="2" id="KW-0732">Signal</keyword>
<dbReference type="Gene3D" id="3.80.10.10">
    <property type="entry name" value="Ribonuclease Inhibitor"/>
    <property type="match status" value="2"/>
</dbReference>
<feature type="region of interest" description="Disordered" evidence="4">
    <location>
        <begin position="1246"/>
        <end position="1318"/>
    </location>
</feature>
<feature type="region of interest" description="Disordered" evidence="4">
    <location>
        <begin position="964"/>
        <end position="990"/>
    </location>
</feature>
<feature type="domain" description="LRRCT" evidence="5">
    <location>
        <begin position="425"/>
        <end position="474"/>
    </location>
</feature>
<sequence length="1442" mass="155761">MADPMLGLGGRGRGERGGMKEWKERAYPRPTASGPRGYDVADSRWVKGCNALSDAALAKMTTKLLQALTVLLALLCTAVCTDPVSSSSSTSSSSTSASLTSASLTSSSTSASTSASLTSSSTSASLISSSTSTSSPTTASSGDKAAGRPLTGCHFHRLDQMASCRGLNASQLAEALTEYGERAKEAEVSLEGNGTRQETDAAPSPHLRELSLFYCRIPKLTGEALGPPDGGSLEIISIVSSGVEEVLPDALAAHARTLTRLVLAHNLLAGVPEAVANLTRLEVLDLRHNRINHLPEGTLLFNLHRLRQLHLDHNLLGQIADTQTRLGISSSGLSLTVFNLEPLRTSLRHLTLAHNALSAFPEQFSRPFDRLTNLDLSSNKISKVLRGAFVSMPRLQFLDLSSNLLHAFDPKNLSSSLLDLNLAGNPWSCECDSLWLLKKLDGSSSPAVTAPTCASPLHLRHRPVTSLKEADVCPAEDTDNHSRVVYVGDDVDGALADALDALHLLNVTALNHQALLVSWRVEAQFYASARRDPDSAPLSWAITLRQADEDPRLAGPTKMRLERYKAERADWVPGESLFTEVVAFVTAEDYVAETERVVIAREARRVSMSWNVTIQPKDLQGKREAMVLRPLGWKILYRRFGDENETEVVLVSRGGEPVQNFTNHYTVEGLDPGTAYVFCFNSLTDLQVAESLKTDGDTAVKDMTSEVLPHQHVPRDPDIVRTAARGRSVQSGAESQVVGGRNPAGARKPPPLPPSPPRANQDSPRQPAPSPSQPRACTTFVYTSTGQRIAVPLSSGSPFNLPSVVNPNFNPRNVPPPPIPSLPPTTPRQRFIYEFNEEERPSEQSFTYDFTTESTSTTEKPEGQRFTYVTRRRRSVAEEESNTSYMKLLESGVTQYCEEVVTLRDDDVITPVAIATTVSTSTTVVKPSWKERAAASTRKISTISSPTPVSVYSRSNSVANGVVTGEGRSGGLKSAPAPISPRKGLEGINGFQGKTARSVSVTSSSGYLTPLPGQGNNPQDPETMFSEAKSYLPSQKAYLNSVKDRLLQQHKDLQDFHPGYDIPPTSSSKAFLGYDYPHPTPVNPIGSQSDGRTKSEVVRSLPTPSPSSSDSNYNASIGSGVVPPRPQVNLNIPLKQAKSSDINKSLDFNSSAETSQSLDYNYIAPEDVTSRPRTFVRHVPGKSNHRRFGHPQPVHEDQTSRPRTPYDSMNACTIQHSRSVPDLVNAESESAHLPAATRLNLLIGSQTQSNPSATPREGTEGPAVQPSSLPPSYDPSMMTEVNGYVNVSAGEDKNKDRDVYHTWGSSSQGKSRSRPSLGDIVLTGGTLIEVPEGYVIPKPPKPTRTVRLLVPGEEKAGRTEPPAKETSLGEEQTGKPLPPPPLPTKGSLQEEKKGRKIVLPPLSLSAESDTSSKEEESVSQITHLVTPELQPERVVVSTGLAV</sequence>
<evidence type="ECO:0000256" key="3">
    <source>
        <dbReference type="ARBA" id="ARBA00022737"/>
    </source>
</evidence>
<name>A0A3R7QBN5_PENVA</name>
<feature type="region of interest" description="Disordered" evidence="4">
    <location>
        <begin position="1351"/>
        <end position="1424"/>
    </location>
</feature>
<feature type="region of interest" description="Disordered" evidence="4">
    <location>
        <begin position="1075"/>
        <end position="1128"/>
    </location>
</feature>
<feature type="compositionally biased region" description="Low complexity" evidence="4">
    <location>
        <begin position="1100"/>
        <end position="1119"/>
    </location>
</feature>
<evidence type="ECO:0000256" key="2">
    <source>
        <dbReference type="ARBA" id="ARBA00022729"/>
    </source>
</evidence>
<feature type="compositionally biased region" description="Basic residues" evidence="4">
    <location>
        <begin position="1180"/>
        <end position="1189"/>
    </location>
</feature>
<dbReference type="EMBL" id="QCYY01001982">
    <property type="protein sequence ID" value="ROT73838.1"/>
    <property type="molecule type" value="Genomic_DNA"/>
</dbReference>